<evidence type="ECO:0000313" key="1">
    <source>
        <dbReference type="EMBL" id="KZR98052.1"/>
    </source>
</evidence>
<keyword evidence="2" id="KW-1185">Reference proteome</keyword>
<dbReference type="EMBL" id="LRGB01018726">
    <property type="protein sequence ID" value="KZR98052.1"/>
    <property type="molecule type" value="Genomic_DNA"/>
</dbReference>
<proteinExistence type="predicted"/>
<accession>A0A0P5D3T2</accession>
<sequence length="161" mass="17883">MCYEPSVLSIQCFQILKLLCLANHSPYTSALHCGFSSSLLSLMNANRYKGSSPLPYHGMELIVVNPAAKSSSRTSHAVLDSLWNFLATSTQAEKGILPVVWTIPASPRRLRPAFLAQPSSLCLLQVDRLCLAVFDSSSLPHRFCSRPASPHRRHRGTSRFW</sequence>
<protein>
    <submittedName>
        <fullName evidence="1">Uncharacterized protein</fullName>
    </submittedName>
</protein>
<gene>
    <name evidence="1" type="ORF">APZ42_006723</name>
</gene>
<dbReference type="AlphaFoldDB" id="A0A0P5D3T2"/>
<comment type="caution">
    <text evidence="1">The sequence shown here is derived from an EMBL/GenBank/DDBJ whole genome shotgun (WGS) entry which is preliminary data.</text>
</comment>
<name>A0A0P5D3T2_9CRUS</name>
<reference evidence="1 2" key="1">
    <citation type="submission" date="2016-03" db="EMBL/GenBank/DDBJ databases">
        <title>EvidentialGene: Evidence-directed Construction of Genes on Genomes.</title>
        <authorList>
            <person name="Gilbert D.G."/>
            <person name="Choi J.-H."/>
            <person name="Mockaitis K."/>
            <person name="Colbourne J."/>
            <person name="Pfrender M."/>
        </authorList>
    </citation>
    <scope>NUCLEOTIDE SEQUENCE [LARGE SCALE GENOMIC DNA]</scope>
    <source>
        <strain evidence="1 2">Xinb3</strain>
        <tissue evidence="1">Complete organism</tissue>
    </source>
</reference>
<evidence type="ECO:0000313" key="2">
    <source>
        <dbReference type="Proteomes" id="UP000076858"/>
    </source>
</evidence>
<dbReference type="Proteomes" id="UP000076858">
    <property type="component" value="Unassembled WGS sequence"/>
</dbReference>
<organism evidence="1 2">
    <name type="scientific">Daphnia magna</name>
    <dbReference type="NCBI Taxonomy" id="35525"/>
    <lineage>
        <taxon>Eukaryota</taxon>
        <taxon>Metazoa</taxon>
        <taxon>Ecdysozoa</taxon>
        <taxon>Arthropoda</taxon>
        <taxon>Crustacea</taxon>
        <taxon>Branchiopoda</taxon>
        <taxon>Diplostraca</taxon>
        <taxon>Cladocera</taxon>
        <taxon>Anomopoda</taxon>
        <taxon>Daphniidae</taxon>
        <taxon>Daphnia</taxon>
    </lineage>
</organism>